<protein>
    <submittedName>
        <fullName evidence="4">tRNA nucleotidyltransferase/poly(A) polymerase</fullName>
    </submittedName>
</protein>
<dbReference type="AlphaFoldDB" id="K9PBP5"/>
<evidence type="ECO:0000259" key="3">
    <source>
        <dbReference type="Pfam" id="PF12627"/>
    </source>
</evidence>
<comment type="similarity">
    <text evidence="1">Belongs to the tRNA nucleotidyltransferase/poly(A) polymerase family.</text>
</comment>
<keyword evidence="4" id="KW-0808">Transferase</keyword>
<dbReference type="HOGENOM" id="CLU_015961_6_0_3"/>
<evidence type="ECO:0000256" key="1">
    <source>
        <dbReference type="ARBA" id="ARBA00007265"/>
    </source>
</evidence>
<dbReference type="GO" id="GO:0000166">
    <property type="term" value="F:nucleotide binding"/>
    <property type="evidence" value="ECO:0007669"/>
    <property type="project" value="UniProtKB-KW"/>
</dbReference>
<dbReference type="EMBL" id="CP003495">
    <property type="protein sequence ID" value="AFY29999.1"/>
    <property type="molecule type" value="Genomic_DNA"/>
</dbReference>
<feature type="domain" description="tRNA nucleotidyltransferase/poly(A) polymerase RNA and SrmB- binding" evidence="3">
    <location>
        <begin position="181"/>
        <end position="234"/>
    </location>
</feature>
<name>K9PBP5_CYAGP</name>
<proteinExistence type="inferred from homology"/>
<dbReference type="PANTHER" id="PTHR47545:SF2">
    <property type="entry name" value="CC-ADDING TRNA NUCLEOTIDYLTRANSFERASE"/>
    <property type="match status" value="1"/>
</dbReference>
<dbReference type="SUPFAM" id="SSF81301">
    <property type="entry name" value="Nucleotidyltransferase"/>
    <property type="match status" value="1"/>
</dbReference>
<dbReference type="STRING" id="292564.Cyagr_2907"/>
<dbReference type="InterPro" id="IPR032828">
    <property type="entry name" value="PolyA_RNA-bd"/>
</dbReference>
<dbReference type="eggNOG" id="COG0617">
    <property type="taxonomic scope" value="Bacteria"/>
</dbReference>
<dbReference type="Gene3D" id="1.10.3090.10">
    <property type="entry name" value="cca-adding enzyme, domain 2"/>
    <property type="match status" value="1"/>
</dbReference>
<dbReference type="Pfam" id="PF12627">
    <property type="entry name" value="PolyA_pol_RNAbd"/>
    <property type="match status" value="1"/>
</dbReference>
<keyword evidence="2" id="KW-0547">Nucleotide-binding</keyword>
<dbReference type="PATRIC" id="fig|292564.3.peg.2761"/>
<dbReference type="KEGG" id="cgc:Cyagr_2907"/>
<reference evidence="5" key="1">
    <citation type="journal article" date="2013" name="Proc. Natl. Acad. Sci. U.S.A.">
        <title>Improving the coverage of the cyanobacterial phylum using diversity-driven genome sequencing.</title>
        <authorList>
            <person name="Shih P.M."/>
            <person name="Wu D."/>
            <person name="Latifi A."/>
            <person name="Axen S.D."/>
            <person name="Fewer D.P."/>
            <person name="Talla E."/>
            <person name="Calteau A."/>
            <person name="Cai F."/>
            <person name="Tandeau de Marsac N."/>
            <person name="Rippka R."/>
            <person name="Herdman M."/>
            <person name="Sivonen K."/>
            <person name="Coursin T."/>
            <person name="Laurent T."/>
            <person name="Goodwin L."/>
            <person name="Nolan M."/>
            <person name="Davenport K.W."/>
            <person name="Han C.S."/>
            <person name="Rubin E.M."/>
            <person name="Eisen J.A."/>
            <person name="Woyke T."/>
            <person name="Gugger M."/>
            <person name="Kerfeld C.A."/>
        </authorList>
    </citation>
    <scope>NUCLEOTIDE SEQUENCE [LARGE SCALE GENOMIC DNA]</scope>
    <source>
        <strain evidence="5">ATCC 27147 / PCC 6307</strain>
    </source>
</reference>
<evidence type="ECO:0000313" key="5">
    <source>
        <dbReference type="Proteomes" id="UP000010388"/>
    </source>
</evidence>
<gene>
    <name evidence="4" type="ordered locus">Cyagr_2907</name>
</gene>
<dbReference type="SUPFAM" id="SSF81891">
    <property type="entry name" value="Poly A polymerase C-terminal region-like"/>
    <property type="match status" value="1"/>
</dbReference>
<sequence>MACEPGRQVPELWRALAPETWPVAPQQLPAGTALVGGAVRDGLLGRLADRPDLDLVVPVDAIDLARRLGRQLGGSCVVLDQERSIARLVLKGWTIDLARCAGGDLAADLARRDFTANAIALPLEGAQLQGRGSVADLRLIDPCGGLPDLAARRLVAISEANLLDDPLRLLRGVRLACELTFRIAPATWALIGRHRQRITTVAGERVLAELERLAAAPEGHRGLGRALEAGLLQPWGAADGSEDRLEPLGPQRLQACGLTPPEAWALPLARLAAVLNGPTLERLRASRRLQQRCQRLRDWLERLQRSASPEGRLSLESLAEAERLLLHRQLEEDLPALLLQIDPGAARAAMERWRDPADRLFHPRPPLDGRRLQQLLAIPPGPRLGQLIDHLTAERAFGRLGGTAAMDTAESTDQGAIDEAVAAARLWLERRGPGSESAPRRD</sequence>
<dbReference type="Proteomes" id="UP000010388">
    <property type="component" value="Chromosome"/>
</dbReference>
<organism evidence="4 5">
    <name type="scientific">Cyanobium gracile (strain ATCC 27147 / PCC 6307)</name>
    <dbReference type="NCBI Taxonomy" id="292564"/>
    <lineage>
        <taxon>Bacteria</taxon>
        <taxon>Bacillati</taxon>
        <taxon>Cyanobacteriota</taxon>
        <taxon>Cyanophyceae</taxon>
        <taxon>Synechococcales</taxon>
        <taxon>Prochlorococcaceae</taxon>
        <taxon>Cyanobium</taxon>
    </lineage>
</organism>
<accession>K9PBP5</accession>
<dbReference type="PANTHER" id="PTHR47545">
    <property type="entry name" value="MULTIFUNCTIONAL CCA PROTEIN"/>
    <property type="match status" value="1"/>
</dbReference>
<evidence type="ECO:0000256" key="2">
    <source>
        <dbReference type="ARBA" id="ARBA00022741"/>
    </source>
</evidence>
<dbReference type="GO" id="GO:0016740">
    <property type="term" value="F:transferase activity"/>
    <property type="evidence" value="ECO:0007669"/>
    <property type="project" value="UniProtKB-KW"/>
</dbReference>
<dbReference type="InterPro" id="IPR050124">
    <property type="entry name" value="tRNA_CCA-adding_enzyme"/>
</dbReference>
<evidence type="ECO:0000313" key="4">
    <source>
        <dbReference type="EMBL" id="AFY29999.1"/>
    </source>
</evidence>
<dbReference type="Gene3D" id="3.30.460.10">
    <property type="entry name" value="Beta Polymerase, domain 2"/>
    <property type="match status" value="1"/>
</dbReference>
<dbReference type="InterPro" id="IPR043519">
    <property type="entry name" value="NT_sf"/>
</dbReference>